<gene>
    <name evidence="1" type="ORF">FA95DRAFT_1608160</name>
</gene>
<proteinExistence type="predicted"/>
<dbReference type="Proteomes" id="UP000814033">
    <property type="component" value="Unassembled WGS sequence"/>
</dbReference>
<protein>
    <submittedName>
        <fullName evidence="1">NAD-P-binding protein</fullName>
    </submittedName>
</protein>
<organism evidence="1 2">
    <name type="scientific">Auriscalpium vulgare</name>
    <dbReference type="NCBI Taxonomy" id="40419"/>
    <lineage>
        <taxon>Eukaryota</taxon>
        <taxon>Fungi</taxon>
        <taxon>Dikarya</taxon>
        <taxon>Basidiomycota</taxon>
        <taxon>Agaricomycotina</taxon>
        <taxon>Agaricomycetes</taxon>
        <taxon>Russulales</taxon>
        <taxon>Auriscalpiaceae</taxon>
        <taxon>Auriscalpium</taxon>
    </lineage>
</organism>
<name>A0ACB8RL04_9AGAM</name>
<dbReference type="EMBL" id="MU275968">
    <property type="protein sequence ID" value="KAI0044876.1"/>
    <property type="molecule type" value="Genomic_DNA"/>
</dbReference>
<keyword evidence="2" id="KW-1185">Reference proteome</keyword>
<sequence>MSIKTVLVTGASGFTGSQVVDQLLDAGYAVRGAARSKNVAKLAASYESFGDRFQAVGVDDIATSSLTEAVKGIGEAEACLKGAIDGTIRILEAAVAAGVQKVVITNSIVGLASYEEIANNVVLGENSWNSQKYEDAFAPGADASTVYSVSKGLADKATWEFAKVHPEIDIAAIYPPLILGPAGRGQVVYAPATGSGELVYALVAGPKGRPVMPMNQVATFVNVVDVARAHVLALSLPPSDKPKRIIPNAGEYTWVRAVKHLWEKRPELRDRLPTVEGDTQEVPPHATCDNSSAKRAGLVQYIGFEDTIEAAVDDVLRKEKELGITQ</sequence>
<evidence type="ECO:0000313" key="2">
    <source>
        <dbReference type="Proteomes" id="UP000814033"/>
    </source>
</evidence>
<comment type="caution">
    <text evidence="1">The sequence shown here is derived from an EMBL/GenBank/DDBJ whole genome shotgun (WGS) entry which is preliminary data.</text>
</comment>
<reference evidence="1" key="1">
    <citation type="submission" date="2021-02" db="EMBL/GenBank/DDBJ databases">
        <authorList>
            <consortium name="DOE Joint Genome Institute"/>
            <person name="Ahrendt S."/>
            <person name="Looney B.P."/>
            <person name="Miyauchi S."/>
            <person name="Morin E."/>
            <person name="Drula E."/>
            <person name="Courty P.E."/>
            <person name="Chicoki N."/>
            <person name="Fauchery L."/>
            <person name="Kohler A."/>
            <person name="Kuo A."/>
            <person name="Labutti K."/>
            <person name="Pangilinan J."/>
            <person name="Lipzen A."/>
            <person name="Riley R."/>
            <person name="Andreopoulos W."/>
            <person name="He G."/>
            <person name="Johnson J."/>
            <person name="Barry K.W."/>
            <person name="Grigoriev I.V."/>
            <person name="Nagy L."/>
            <person name="Hibbett D."/>
            <person name="Henrissat B."/>
            <person name="Matheny P.B."/>
            <person name="Labbe J."/>
            <person name="Martin F."/>
        </authorList>
    </citation>
    <scope>NUCLEOTIDE SEQUENCE</scope>
    <source>
        <strain evidence="1">FP105234-sp</strain>
    </source>
</reference>
<reference evidence="1" key="2">
    <citation type="journal article" date="2022" name="New Phytol.">
        <title>Evolutionary transition to the ectomycorrhizal habit in the genomes of a hyperdiverse lineage of mushroom-forming fungi.</title>
        <authorList>
            <person name="Looney B."/>
            <person name="Miyauchi S."/>
            <person name="Morin E."/>
            <person name="Drula E."/>
            <person name="Courty P.E."/>
            <person name="Kohler A."/>
            <person name="Kuo A."/>
            <person name="LaButti K."/>
            <person name="Pangilinan J."/>
            <person name="Lipzen A."/>
            <person name="Riley R."/>
            <person name="Andreopoulos W."/>
            <person name="He G."/>
            <person name="Johnson J."/>
            <person name="Nolan M."/>
            <person name="Tritt A."/>
            <person name="Barry K.W."/>
            <person name="Grigoriev I.V."/>
            <person name="Nagy L.G."/>
            <person name="Hibbett D."/>
            <person name="Henrissat B."/>
            <person name="Matheny P.B."/>
            <person name="Labbe J."/>
            <person name="Martin F.M."/>
        </authorList>
    </citation>
    <scope>NUCLEOTIDE SEQUENCE</scope>
    <source>
        <strain evidence="1">FP105234-sp</strain>
    </source>
</reference>
<evidence type="ECO:0000313" key="1">
    <source>
        <dbReference type="EMBL" id="KAI0044876.1"/>
    </source>
</evidence>
<accession>A0ACB8RL04</accession>